<evidence type="ECO:0000313" key="2">
    <source>
        <dbReference type="Proteomes" id="UP000550260"/>
    </source>
</evidence>
<dbReference type="EMBL" id="JACJHR010000006">
    <property type="protein sequence ID" value="MBB2498818.1"/>
    <property type="molecule type" value="Genomic_DNA"/>
</dbReference>
<organism evidence="1 2">
    <name type="scientific">Amycolatopsis echigonensis</name>
    <dbReference type="NCBI Taxonomy" id="2576905"/>
    <lineage>
        <taxon>Bacteria</taxon>
        <taxon>Bacillati</taxon>
        <taxon>Actinomycetota</taxon>
        <taxon>Actinomycetes</taxon>
        <taxon>Pseudonocardiales</taxon>
        <taxon>Pseudonocardiaceae</taxon>
        <taxon>Amycolatopsis</taxon>
    </lineage>
</organism>
<evidence type="ECO:0000313" key="1">
    <source>
        <dbReference type="EMBL" id="MBB2498818.1"/>
    </source>
</evidence>
<reference evidence="1 2" key="1">
    <citation type="submission" date="2020-08" db="EMBL/GenBank/DDBJ databases">
        <title>Amycolatopsis echigonensis JCM 21831.</title>
        <authorList>
            <person name="Tedsree N."/>
            <person name="Kuncharoen N."/>
            <person name="Likhitwitayawuid K."/>
            <person name="Tanasupawat S."/>
        </authorList>
    </citation>
    <scope>NUCLEOTIDE SEQUENCE [LARGE SCALE GENOMIC DNA]</scope>
    <source>
        <strain evidence="1 2">JCM 21831</strain>
    </source>
</reference>
<comment type="caution">
    <text evidence="1">The sequence shown here is derived from an EMBL/GenBank/DDBJ whole genome shotgun (WGS) entry which is preliminary data.</text>
</comment>
<name>A0A8E1VV03_9PSEU</name>
<protein>
    <submittedName>
        <fullName evidence="1">Uncharacterized protein</fullName>
    </submittedName>
</protein>
<gene>
    <name evidence="1" type="ORF">H5411_06675</name>
</gene>
<proteinExistence type="predicted"/>
<accession>A0A8E1VV03</accession>
<dbReference type="RefSeq" id="WP_158691341.1">
    <property type="nucleotide sequence ID" value="NZ_JACJHR010000006.1"/>
</dbReference>
<dbReference type="Proteomes" id="UP000550260">
    <property type="component" value="Unassembled WGS sequence"/>
</dbReference>
<dbReference type="AlphaFoldDB" id="A0A8E1VV03"/>
<sequence length="53" mass="5662">MTRRETSSSDVRVILPVKTPTLTVPAARALLAILIELTAVPVLEPVEGVQHDG</sequence>